<sequence length="114" mass="12974">MKISNITFPTPLDQLNPANGNCDVFIQLEDGSTYTFVCTTPFGLSEFMEREDVSFIPPAQPDIIVKELTEKIIREAIESYAEEDAFWLKIYAVADHSREVLDMDKINQALKVNK</sequence>
<protein>
    <recommendedName>
        <fullName evidence="3">Immunity protein 8</fullName>
    </recommendedName>
</protein>
<evidence type="ECO:0008006" key="3">
    <source>
        <dbReference type="Google" id="ProtNLM"/>
    </source>
</evidence>
<dbReference type="EMBL" id="FMVM01000016">
    <property type="protein sequence ID" value="SCZ02453.1"/>
    <property type="molecule type" value="Genomic_DNA"/>
</dbReference>
<evidence type="ECO:0000313" key="1">
    <source>
        <dbReference type="EMBL" id="SCZ02453.1"/>
    </source>
</evidence>
<gene>
    <name evidence="1" type="ORF">SAMN05720606_11684</name>
</gene>
<keyword evidence="2" id="KW-1185">Reference proteome</keyword>
<reference evidence="2" key="1">
    <citation type="submission" date="2016-10" db="EMBL/GenBank/DDBJ databases">
        <authorList>
            <person name="Varghese N."/>
            <person name="Submissions S."/>
        </authorList>
    </citation>
    <scope>NUCLEOTIDE SEQUENCE [LARGE SCALE GENOMIC DNA]</scope>
    <source>
        <strain evidence="2">BL9</strain>
    </source>
</reference>
<dbReference type="Proteomes" id="UP000198538">
    <property type="component" value="Unassembled WGS sequence"/>
</dbReference>
<evidence type="ECO:0000313" key="2">
    <source>
        <dbReference type="Proteomes" id="UP000198538"/>
    </source>
</evidence>
<accession>A0A1G5KP67</accession>
<dbReference type="AlphaFoldDB" id="A0A1G5KP67"/>
<dbReference type="RefSeq" id="WP_090923700.1">
    <property type="nucleotide sequence ID" value="NZ_FMVM01000016.1"/>
</dbReference>
<name>A0A1G5KP67_9BACL</name>
<proteinExistence type="predicted"/>
<organism evidence="1 2">
    <name type="scientific">Paenibacillus polysaccharolyticus</name>
    <dbReference type="NCBI Taxonomy" id="582692"/>
    <lineage>
        <taxon>Bacteria</taxon>
        <taxon>Bacillati</taxon>
        <taxon>Bacillota</taxon>
        <taxon>Bacilli</taxon>
        <taxon>Bacillales</taxon>
        <taxon>Paenibacillaceae</taxon>
        <taxon>Paenibacillus</taxon>
    </lineage>
</organism>